<dbReference type="Proteomes" id="UP001187343">
    <property type="component" value="Unassembled WGS sequence"/>
</dbReference>
<feature type="compositionally biased region" description="Polar residues" evidence="1">
    <location>
        <begin position="39"/>
        <end position="52"/>
    </location>
</feature>
<comment type="caution">
    <text evidence="2">The sequence shown here is derived from an EMBL/GenBank/DDBJ whole genome shotgun (WGS) entry which is preliminary data.</text>
</comment>
<sequence length="140" mass="14880">MQGASTFSFNINKEGGNSAVLYGQSYSTCNRIACKTTNPDLRTSLGNGTFSEKSGKNDRSSPVGQEVVKRPAARQASAVDILPQSNCLEDMSVSHDLAKGKLCTYHPLSDLSAGHGSLLAQKFSETVSHLTGSSLRILQT</sequence>
<accession>A0AA88TNY7</accession>
<keyword evidence="3" id="KW-1185">Reference proteome</keyword>
<evidence type="ECO:0000313" key="3">
    <source>
        <dbReference type="Proteomes" id="UP001187343"/>
    </source>
</evidence>
<feature type="region of interest" description="Disordered" evidence="1">
    <location>
        <begin position="39"/>
        <end position="75"/>
    </location>
</feature>
<dbReference type="EMBL" id="JAUYZG010000009">
    <property type="protein sequence ID" value="KAK2898695.1"/>
    <property type="molecule type" value="Genomic_DNA"/>
</dbReference>
<proteinExistence type="predicted"/>
<name>A0AA88TNY7_9TELE</name>
<organism evidence="2 3">
    <name type="scientific">Cirrhinus molitorella</name>
    <name type="common">mud carp</name>
    <dbReference type="NCBI Taxonomy" id="172907"/>
    <lineage>
        <taxon>Eukaryota</taxon>
        <taxon>Metazoa</taxon>
        <taxon>Chordata</taxon>
        <taxon>Craniata</taxon>
        <taxon>Vertebrata</taxon>
        <taxon>Euteleostomi</taxon>
        <taxon>Actinopterygii</taxon>
        <taxon>Neopterygii</taxon>
        <taxon>Teleostei</taxon>
        <taxon>Ostariophysi</taxon>
        <taxon>Cypriniformes</taxon>
        <taxon>Cyprinidae</taxon>
        <taxon>Labeoninae</taxon>
        <taxon>Labeonini</taxon>
        <taxon>Cirrhinus</taxon>
    </lineage>
</organism>
<dbReference type="AlphaFoldDB" id="A0AA88TNY7"/>
<gene>
    <name evidence="2" type="ORF">Q8A67_010113</name>
</gene>
<protein>
    <submittedName>
        <fullName evidence="2">Uncharacterized protein</fullName>
    </submittedName>
</protein>
<reference evidence="2" key="1">
    <citation type="submission" date="2023-08" db="EMBL/GenBank/DDBJ databases">
        <title>Chromosome-level Genome Assembly of mud carp (Cirrhinus molitorella).</title>
        <authorList>
            <person name="Liu H."/>
        </authorList>
    </citation>
    <scope>NUCLEOTIDE SEQUENCE</scope>
    <source>
        <strain evidence="2">Prfri</strain>
        <tissue evidence="2">Muscle</tissue>
    </source>
</reference>
<evidence type="ECO:0000256" key="1">
    <source>
        <dbReference type="SAM" id="MobiDB-lite"/>
    </source>
</evidence>
<evidence type="ECO:0000313" key="2">
    <source>
        <dbReference type="EMBL" id="KAK2898695.1"/>
    </source>
</evidence>